<accession>A0ABP0FRD9</accession>
<organism evidence="1 2">
    <name type="scientific">Clavelina lepadiformis</name>
    <name type="common">Light-bulb sea squirt</name>
    <name type="synonym">Ascidia lepadiformis</name>
    <dbReference type="NCBI Taxonomy" id="159417"/>
    <lineage>
        <taxon>Eukaryota</taxon>
        <taxon>Metazoa</taxon>
        <taxon>Chordata</taxon>
        <taxon>Tunicata</taxon>
        <taxon>Ascidiacea</taxon>
        <taxon>Aplousobranchia</taxon>
        <taxon>Clavelinidae</taxon>
        <taxon>Clavelina</taxon>
    </lineage>
</organism>
<evidence type="ECO:0000313" key="2">
    <source>
        <dbReference type="Proteomes" id="UP001642483"/>
    </source>
</evidence>
<name>A0ABP0FRD9_CLALP</name>
<gene>
    <name evidence="1" type="ORF">CVLEPA_LOCUS12901</name>
</gene>
<comment type="caution">
    <text evidence="1">The sequence shown here is derived from an EMBL/GenBank/DDBJ whole genome shotgun (WGS) entry which is preliminary data.</text>
</comment>
<dbReference type="EMBL" id="CAWYQH010000090">
    <property type="protein sequence ID" value="CAK8682217.1"/>
    <property type="molecule type" value="Genomic_DNA"/>
</dbReference>
<sequence length="145" mass="16205">MTSSFQSYEASSLKTSWDKEDLLGRGSFATARRCIHDQLGRVVTKCFKVEGPSVDKDKVMMNENREPHVEKLTKKIEEKSVTAALPTSCSVCSECCFKLLRLLPDRLDGPHGHGAFYKLKLYSHHPQVNDSKGSYKVQSAASHSD</sequence>
<protein>
    <submittedName>
        <fullName evidence="1">Uncharacterized protein</fullName>
    </submittedName>
</protein>
<reference evidence="1 2" key="1">
    <citation type="submission" date="2024-02" db="EMBL/GenBank/DDBJ databases">
        <authorList>
            <person name="Daric V."/>
            <person name="Darras S."/>
        </authorList>
    </citation>
    <scope>NUCLEOTIDE SEQUENCE [LARGE SCALE GENOMIC DNA]</scope>
</reference>
<evidence type="ECO:0000313" key="1">
    <source>
        <dbReference type="EMBL" id="CAK8682217.1"/>
    </source>
</evidence>
<dbReference type="Proteomes" id="UP001642483">
    <property type="component" value="Unassembled WGS sequence"/>
</dbReference>
<proteinExistence type="predicted"/>
<keyword evidence="2" id="KW-1185">Reference proteome</keyword>